<comment type="caution">
    <text evidence="2">The sequence shown here is derived from an EMBL/GenBank/DDBJ whole genome shotgun (WGS) entry which is preliminary data.</text>
</comment>
<feature type="signal peptide" evidence="1">
    <location>
        <begin position="1"/>
        <end position="21"/>
    </location>
</feature>
<dbReference type="EMBL" id="JBHTBS010000006">
    <property type="protein sequence ID" value="MFC7338201.1"/>
    <property type="molecule type" value="Genomic_DNA"/>
</dbReference>
<feature type="chain" id="PRO_5045339123" evidence="1">
    <location>
        <begin position="22"/>
        <end position="169"/>
    </location>
</feature>
<evidence type="ECO:0000256" key="1">
    <source>
        <dbReference type="SAM" id="SignalP"/>
    </source>
</evidence>
<gene>
    <name evidence="2" type="ORF">ACFQY0_13485</name>
</gene>
<keyword evidence="3" id="KW-1185">Reference proteome</keyword>
<evidence type="ECO:0000313" key="3">
    <source>
        <dbReference type="Proteomes" id="UP001596472"/>
    </source>
</evidence>
<dbReference type="RefSeq" id="WP_379713240.1">
    <property type="nucleotide sequence ID" value="NZ_JBHTBS010000006.1"/>
</dbReference>
<evidence type="ECO:0000313" key="2">
    <source>
        <dbReference type="EMBL" id="MFC7338201.1"/>
    </source>
</evidence>
<name>A0ABW2L9S6_9BACT</name>
<dbReference type="Proteomes" id="UP001596472">
    <property type="component" value="Unassembled WGS sequence"/>
</dbReference>
<keyword evidence="1" id="KW-0732">Signal</keyword>
<sequence length="169" mass="18245">MKTQHLLFLLSLLFLTTRIGAGPVASKVVSLKGEVVSVVWIDGFAFESDGAGLMSSGSKSPAHYIVLETESGTEEERGQLSGYLLFGLSKWPHWSVAKVKLDKNQVMISIPGKRIKELTKGAKIEVIDYQVKGDEWSTFSIFEELLVAGQSVNTKAEQAAAGDGDNAAN</sequence>
<accession>A0ABW2L9S6</accession>
<reference evidence="3" key="1">
    <citation type="journal article" date="2019" name="Int. J. Syst. Evol. Microbiol.">
        <title>The Global Catalogue of Microorganisms (GCM) 10K type strain sequencing project: providing services to taxonomists for standard genome sequencing and annotation.</title>
        <authorList>
            <consortium name="The Broad Institute Genomics Platform"/>
            <consortium name="The Broad Institute Genome Sequencing Center for Infectious Disease"/>
            <person name="Wu L."/>
            <person name="Ma J."/>
        </authorList>
    </citation>
    <scope>NUCLEOTIDE SEQUENCE [LARGE SCALE GENOMIC DNA]</scope>
    <source>
        <strain evidence="3">CGMCC 4.1467</strain>
    </source>
</reference>
<proteinExistence type="predicted"/>
<protein>
    <submittedName>
        <fullName evidence="2">Uncharacterized protein</fullName>
    </submittedName>
</protein>
<organism evidence="2 3">
    <name type="scientific">Haloferula chungangensis</name>
    <dbReference type="NCBI Taxonomy" id="1048331"/>
    <lineage>
        <taxon>Bacteria</taxon>
        <taxon>Pseudomonadati</taxon>
        <taxon>Verrucomicrobiota</taxon>
        <taxon>Verrucomicrobiia</taxon>
        <taxon>Verrucomicrobiales</taxon>
        <taxon>Verrucomicrobiaceae</taxon>
        <taxon>Haloferula</taxon>
    </lineage>
</organism>